<reference evidence="2 3" key="1">
    <citation type="submission" date="2020-07" db="EMBL/GenBank/DDBJ databases">
        <title>Draft genome and description of Microvirga mediterraneensis Marseille-Q2068 sp. nov.</title>
        <authorList>
            <person name="Boxberger M."/>
        </authorList>
    </citation>
    <scope>NUCLEOTIDE SEQUENCE [LARGE SCALE GENOMIC DNA]</scope>
    <source>
        <strain evidence="2 3">Marseille-Q2068</strain>
    </source>
</reference>
<protein>
    <submittedName>
        <fullName evidence="2">Uncharacterized protein</fullName>
    </submittedName>
</protein>
<dbReference type="Proteomes" id="UP000572984">
    <property type="component" value="Unassembled WGS sequence"/>
</dbReference>
<gene>
    <name evidence="2" type="ORF">H0S73_19375</name>
</gene>
<evidence type="ECO:0000256" key="1">
    <source>
        <dbReference type="SAM" id="Phobius"/>
    </source>
</evidence>
<feature type="transmembrane region" description="Helical" evidence="1">
    <location>
        <begin position="12"/>
        <end position="34"/>
    </location>
</feature>
<evidence type="ECO:0000313" key="3">
    <source>
        <dbReference type="Proteomes" id="UP000572984"/>
    </source>
</evidence>
<name>A0A838BSG8_9HYPH</name>
<organism evidence="2 3">
    <name type="scientific">Microvirga mediterraneensis</name>
    <dbReference type="NCBI Taxonomy" id="2754695"/>
    <lineage>
        <taxon>Bacteria</taxon>
        <taxon>Pseudomonadati</taxon>
        <taxon>Pseudomonadota</taxon>
        <taxon>Alphaproteobacteria</taxon>
        <taxon>Hyphomicrobiales</taxon>
        <taxon>Methylobacteriaceae</taxon>
        <taxon>Microvirga</taxon>
    </lineage>
</organism>
<comment type="caution">
    <text evidence="2">The sequence shown here is derived from an EMBL/GenBank/DDBJ whole genome shotgun (WGS) entry which is preliminary data.</text>
</comment>
<proteinExistence type="predicted"/>
<feature type="transmembrane region" description="Helical" evidence="1">
    <location>
        <begin position="46"/>
        <end position="70"/>
    </location>
</feature>
<feature type="transmembrane region" description="Helical" evidence="1">
    <location>
        <begin position="76"/>
        <end position="95"/>
    </location>
</feature>
<keyword evidence="1" id="KW-0472">Membrane</keyword>
<accession>A0A838BSG8</accession>
<sequence>MQSFRYLKFAYLLMFAGLAVPFIQLFGGIVASLTDPKDKSRISHHCAYILDTIWITTLLAIISSVAYLVAAKLAKSSLVGLLIAIIAVNVLLYLYRVISGFLALQKDVAATTQI</sequence>
<dbReference type="AlphaFoldDB" id="A0A838BSG8"/>
<dbReference type="EMBL" id="JACDXJ010000001">
    <property type="protein sequence ID" value="MBA1158270.1"/>
    <property type="molecule type" value="Genomic_DNA"/>
</dbReference>
<keyword evidence="3" id="KW-1185">Reference proteome</keyword>
<keyword evidence="1" id="KW-1133">Transmembrane helix</keyword>
<keyword evidence="1" id="KW-0812">Transmembrane</keyword>
<dbReference type="RefSeq" id="WP_181053680.1">
    <property type="nucleotide sequence ID" value="NZ_JACDXJ010000001.1"/>
</dbReference>
<evidence type="ECO:0000313" key="2">
    <source>
        <dbReference type="EMBL" id="MBA1158270.1"/>
    </source>
</evidence>